<keyword evidence="13" id="KW-0804">Transcription</keyword>
<keyword evidence="14" id="KW-0539">Nucleus</keyword>
<feature type="compositionally biased region" description="Low complexity" evidence="16">
    <location>
        <begin position="473"/>
        <end position="482"/>
    </location>
</feature>
<feature type="domain" description="BAH" evidence="17">
    <location>
        <begin position="112"/>
        <end position="277"/>
    </location>
</feature>
<dbReference type="FunFam" id="1.10.10.60:FF:000052">
    <property type="entry name" value="Arginine-glutamic acid dipeptide (RE) repeats"/>
    <property type="match status" value="1"/>
</dbReference>
<evidence type="ECO:0000256" key="6">
    <source>
        <dbReference type="ARBA" id="ARBA00022723"/>
    </source>
</evidence>
<keyword evidence="9" id="KW-0832">Ubl conjugation</keyword>
<dbReference type="Pfam" id="PF01426">
    <property type="entry name" value="BAH"/>
    <property type="match status" value="1"/>
</dbReference>
<dbReference type="PANTHER" id="PTHR13859">
    <property type="entry name" value="ATROPHIN-RELATED"/>
    <property type="match status" value="1"/>
</dbReference>
<dbReference type="Pfam" id="PF03154">
    <property type="entry name" value="Atrophin-1"/>
    <property type="match status" value="1"/>
</dbReference>
<evidence type="ECO:0000256" key="9">
    <source>
        <dbReference type="ARBA" id="ARBA00022843"/>
    </source>
</evidence>
<dbReference type="PANTHER" id="PTHR13859:SF12">
    <property type="entry name" value="ARGININE-GLUTAMIC ACID DIPEPTIDE REPEATS PROTEIN"/>
    <property type="match status" value="1"/>
</dbReference>
<feature type="domain" description="SANT" evidence="19">
    <location>
        <begin position="385"/>
        <end position="437"/>
    </location>
</feature>
<dbReference type="Gene3D" id="1.10.10.60">
    <property type="entry name" value="Homeodomain-like"/>
    <property type="match status" value="1"/>
</dbReference>
<feature type="region of interest" description="Disordered" evidence="16">
    <location>
        <begin position="453"/>
        <end position="492"/>
    </location>
</feature>
<dbReference type="InterPro" id="IPR001025">
    <property type="entry name" value="BAH_dom"/>
</dbReference>
<evidence type="ECO:0000259" key="18">
    <source>
        <dbReference type="PROSITE" id="PS51156"/>
    </source>
</evidence>
<dbReference type="Gene3D" id="2.30.30.490">
    <property type="match status" value="1"/>
</dbReference>
<dbReference type="Ensembl" id="ENSSMAT00000070140.1">
    <property type="protein sequence ID" value="ENSSMAP00000049987.1"/>
    <property type="gene ID" value="ENSSMAG00000018571.2"/>
</dbReference>
<dbReference type="InterPro" id="IPR017884">
    <property type="entry name" value="SANT_dom"/>
</dbReference>
<feature type="compositionally biased region" description="Acidic residues" evidence="16">
    <location>
        <begin position="483"/>
        <end position="492"/>
    </location>
</feature>
<evidence type="ECO:0000256" key="14">
    <source>
        <dbReference type="ARBA" id="ARBA00023242"/>
    </source>
</evidence>
<evidence type="ECO:0000256" key="2">
    <source>
        <dbReference type="ARBA" id="ARBA00022473"/>
    </source>
</evidence>
<dbReference type="InterPro" id="IPR001005">
    <property type="entry name" value="SANT/Myb"/>
</dbReference>
<evidence type="ECO:0000256" key="11">
    <source>
        <dbReference type="ARBA" id="ARBA00023015"/>
    </source>
</evidence>
<feature type="compositionally biased region" description="Basic and acidic residues" evidence="16">
    <location>
        <begin position="566"/>
        <end position="578"/>
    </location>
</feature>
<organism evidence="20 21">
    <name type="scientific">Scophthalmus maximus</name>
    <name type="common">Turbot</name>
    <name type="synonym">Psetta maxima</name>
    <dbReference type="NCBI Taxonomy" id="52904"/>
    <lineage>
        <taxon>Eukaryota</taxon>
        <taxon>Metazoa</taxon>
        <taxon>Chordata</taxon>
        <taxon>Craniata</taxon>
        <taxon>Vertebrata</taxon>
        <taxon>Euteleostomi</taxon>
        <taxon>Actinopterygii</taxon>
        <taxon>Neopterygii</taxon>
        <taxon>Teleostei</taxon>
        <taxon>Neoteleostei</taxon>
        <taxon>Acanthomorphata</taxon>
        <taxon>Carangaria</taxon>
        <taxon>Pleuronectiformes</taxon>
        <taxon>Pleuronectoidei</taxon>
        <taxon>Scophthalmidae</taxon>
        <taxon>Scophthalmus</taxon>
    </lineage>
</organism>
<dbReference type="GO" id="GO:0008270">
    <property type="term" value="F:zinc ion binding"/>
    <property type="evidence" value="ECO:0007669"/>
    <property type="project" value="UniProtKB-KW"/>
</dbReference>
<dbReference type="InterPro" id="IPR009057">
    <property type="entry name" value="Homeodomain-like_sf"/>
</dbReference>
<keyword evidence="4" id="KW-1017">Isopeptide bond</keyword>
<keyword evidence="6" id="KW-0479">Metal-binding</keyword>
<accession>A0A8D3CRS9</accession>
<feature type="compositionally biased region" description="Polar residues" evidence="16">
    <location>
        <begin position="459"/>
        <end position="468"/>
    </location>
</feature>
<evidence type="ECO:0000256" key="1">
    <source>
        <dbReference type="ARBA" id="ARBA00004123"/>
    </source>
</evidence>
<dbReference type="CDD" id="cd04709">
    <property type="entry name" value="BAH_MTA"/>
    <property type="match status" value="1"/>
</dbReference>
<evidence type="ECO:0000313" key="20">
    <source>
        <dbReference type="Ensembl" id="ENSSMAP00000049987.1"/>
    </source>
</evidence>
<feature type="domain" description="ELM2" evidence="18">
    <location>
        <begin position="278"/>
        <end position="381"/>
    </location>
</feature>
<evidence type="ECO:0000256" key="12">
    <source>
        <dbReference type="ARBA" id="ARBA00023054"/>
    </source>
</evidence>
<evidence type="ECO:0000256" key="13">
    <source>
        <dbReference type="ARBA" id="ARBA00023163"/>
    </source>
</evidence>
<reference evidence="20" key="1">
    <citation type="submission" date="2023-05" db="EMBL/GenBank/DDBJ databases">
        <title>High-quality long-read genome of Scophthalmus maximus.</title>
        <authorList>
            <person name="Lien S."/>
            <person name="Martinez P."/>
        </authorList>
    </citation>
    <scope>NUCLEOTIDE SEQUENCE [LARGE SCALE GENOMIC DNA]</scope>
</reference>
<name>A0A8D3CRS9_SCOMX</name>
<evidence type="ECO:0000256" key="15">
    <source>
        <dbReference type="ARBA" id="ARBA00068839"/>
    </source>
</evidence>
<dbReference type="GO" id="GO:0003714">
    <property type="term" value="F:transcription corepressor activity"/>
    <property type="evidence" value="ECO:0007669"/>
    <property type="project" value="TreeGrafter"/>
</dbReference>
<dbReference type="PROSITE" id="PS51038">
    <property type="entry name" value="BAH"/>
    <property type="match status" value="1"/>
</dbReference>
<evidence type="ECO:0000259" key="19">
    <source>
        <dbReference type="PROSITE" id="PS51293"/>
    </source>
</evidence>
<dbReference type="Pfam" id="PF01448">
    <property type="entry name" value="ELM2"/>
    <property type="match status" value="1"/>
</dbReference>
<keyword evidence="11" id="KW-0805">Transcription regulation</keyword>
<dbReference type="PROSITE" id="PS51293">
    <property type="entry name" value="SANT"/>
    <property type="match status" value="1"/>
</dbReference>
<dbReference type="InterPro" id="IPR002951">
    <property type="entry name" value="Atrophin-like"/>
</dbReference>
<dbReference type="InterPro" id="IPR000949">
    <property type="entry name" value="ELM2_dom"/>
</dbReference>
<dbReference type="GO" id="GO:0003682">
    <property type="term" value="F:chromatin binding"/>
    <property type="evidence" value="ECO:0007669"/>
    <property type="project" value="InterPro"/>
</dbReference>
<evidence type="ECO:0000256" key="8">
    <source>
        <dbReference type="ARBA" id="ARBA00022833"/>
    </source>
</evidence>
<keyword evidence="5" id="KW-0597">Phosphoprotein</keyword>
<evidence type="ECO:0000256" key="4">
    <source>
        <dbReference type="ARBA" id="ARBA00022499"/>
    </source>
</evidence>
<dbReference type="GO" id="GO:0005654">
    <property type="term" value="C:nucleoplasm"/>
    <property type="evidence" value="ECO:0007669"/>
    <property type="project" value="UniProtKB-ARBA"/>
</dbReference>
<dbReference type="FunFam" id="4.10.1240.50:FF:000003">
    <property type="entry name" value="Arginine-glutamic acid dipeptide (RE) repeats a"/>
    <property type="match status" value="1"/>
</dbReference>
<feature type="region of interest" description="Disordered" evidence="16">
    <location>
        <begin position="552"/>
        <end position="578"/>
    </location>
</feature>
<evidence type="ECO:0000259" key="17">
    <source>
        <dbReference type="PROSITE" id="PS51038"/>
    </source>
</evidence>
<reference evidence="20" key="2">
    <citation type="submission" date="2025-08" db="UniProtKB">
        <authorList>
            <consortium name="Ensembl"/>
        </authorList>
    </citation>
    <scope>IDENTIFICATION</scope>
</reference>
<feature type="compositionally biased region" description="Basic residues" evidence="16">
    <location>
        <begin position="83"/>
        <end position="94"/>
    </location>
</feature>
<dbReference type="InterPro" id="IPR043151">
    <property type="entry name" value="BAH_sf"/>
</dbReference>
<dbReference type="CDD" id="cd11661">
    <property type="entry name" value="SANT_MTA3_like"/>
    <property type="match status" value="1"/>
</dbReference>
<sequence>MTADKEKEREKERDRDRDRDRDKREAGKSRRQDGESESSRPRRSCTLEGGAKNYAESEHSEDDDNDNGSTGGGSGTAEEAGKKGKKKTPKKKSRYERTENGEITSFITEDDVVYRPGDCVYIESRRPNTPYFICSIQDFKLVMMSVYLCVRSFFPLSPAHSLCVSVLQSKRDHLLMNVKWYYRQSEVPDSVYQHLVQDRNNENDSGRELVITDPVVRSRELFISDYVDTYHAAALRGKCNISHFSDIFAAREFKARIDSFFYILGYNPETRRLNSTQGEIRVGPSHQAKLPELQPFPSPGGQAVTENEELVWMPGVNDCDLLMYLRAARSMAAFAGMCDGGSTEDGCLAASRDDTTLNALNTLHESSYDAGKALQRLVKKPVPKLIEKCWSEDEVKRFIKGLRQFGKNFFRIRKELLPNKETGELITFYYYWKKTPEAASCRAHRRHRRQPVFRRIKTRTASTPVNTPSRPPSSEFLDLSSASEDDFDSEDSEQELKGYACRHCFTTSTPYPRDLPAGMPPPMSAAHQLQAMHAQSAELQRLAMEQQWLHGHHHMHGGPLPGQEDYYSRLKKESDKQL</sequence>
<protein>
    <recommendedName>
        <fullName evidence="15">Arginine-glutamic acid dipeptide repeats protein</fullName>
    </recommendedName>
</protein>
<dbReference type="SMART" id="SM01189">
    <property type="entry name" value="ELM2"/>
    <property type="match status" value="1"/>
</dbReference>
<dbReference type="AlphaFoldDB" id="A0A8D3CRS9"/>
<dbReference type="SMART" id="SM00717">
    <property type="entry name" value="SANT"/>
    <property type="match status" value="1"/>
</dbReference>
<comment type="subcellular location">
    <subcellularLocation>
        <location evidence="1">Nucleus</location>
    </subcellularLocation>
</comment>
<dbReference type="GeneTree" id="ENSGT00940000153615"/>
<evidence type="ECO:0000256" key="5">
    <source>
        <dbReference type="ARBA" id="ARBA00022553"/>
    </source>
</evidence>
<gene>
    <name evidence="20" type="primary">RERE</name>
</gene>
<evidence type="ECO:0000256" key="3">
    <source>
        <dbReference type="ARBA" id="ARBA00022491"/>
    </source>
</evidence>
<keyword evidence="7" id="KW-0863">Zinc-finger</keyword>
<feature type="compositionally biased region" description="Basic and acidic residues" evidence="16">
    <location>
        <begin position="1"/>
        <end position="40"/>
    </location>
</feature>
<dbReference type="SUPFAM" id="SSF46689">
    <property type="entry name" value="Homeodomain-like"/>
    <property type="match status" value="1"/>
</dbReference>
<dbReference type="Proteomes" id="UP000694558">
    <property type="component" value="Chromosome 11"/>
</dbReference>
<evidence type="ECO:0000313" key="21">
    <source>
        <dbReference type="Proteomes" id="UP000694558"/>
    </source>
</evidence>
<keyword evidence="12" id="KW-0175">Coiled coil</keyword>
<evidence type="ECO:0000256" key="10">
    <source>
        <dbReference type="ARBA" id="ARBA00022990"/>
    </source>
</evidence>
<feature type="region of interest" description="Disordered" evidence="16">
    <location>
        <begin position="1"/>
        <end position="97"/>
    </location>
</feature>
<proteinExistence type="predicted"/>
<dbReference type="SMART" id="SM00439">
    <property type="entry name" value="BAH"/>
    <property type="match status" value="1"/>
</dbReference>
<keyword evidence="10" id="KW-0007">Acetylation</keyword>
<evidence type="ECO:0000256" key="16">
    <source>
        <dbReference type="SAM" id="MobiDB-lite"/>
    </source>
</evidence>
<dbReference type="PROSITE" id="PS51156">
    <property type="entry name" value="ELM2"/>
    <property type="match status" value="1"/>
</dbReference>
<evidence type="ECO:0000256" key="7">
    <source>
        <dbReference type="ARBA" id="ARBA00022771"/>
    </source>
</evidence>
<keyword evidence="2" id="KW-0217">Developmental protein</keyword>
<dbReference type="FunFam" id="2.30.30.490:FF:000005">
    <property type="entry name" value="Arginine-glutamic acid dipeptide (RE) repeats"/>
    <property type="match status" value="1"/>
</dbReference>
<dbReference type="Gene3D" id="4.10.1240.50">
    <property type="match status" value="1"/>
</dbReference>
<keyword evidence="8" id="KW-0862">Zinc</keyword>
<keyword evidence="3" id="KW-0678">Repressor</keyword>